<reference evidence="4" key="1">
    <citation type="journal article" date="2019" name="Int. J. Syst. Evol. Microbiol.">
        <title>The Global Catalogue of Microorganisms (GCM) 10K type strain sequencing project: providing services to taxonomists for standard genome sequencing and annotation.</title>
        <authorList>
            <consortium name="The Broad Institute Genomics Platform"/>
            <consortium name="The Broad Institute Genome Sequencing Center for Infectious Disease"/>
            <person name="Wu L."/>
            <person name="Ma J."/>
        </authorList>
    </citation>
    <scope>NUCLEOTIDE SEQUENCE [LARGE SCALE GENOMIC DNA]</scope>
    <source>
        <strain evidence="4">JCM 16601</strain>
    </source>
</reference>
<proteinExistence type="predicted"/>
<evidence type="ECO:0000256" key="1">
    <source>
        <dbReference type="SAM" id="Phobius"/>
    </source>
</evidence>
<feature type="transmembrane region" description="Helical" evidence="1">
    <location>
        <begin position="260"/>
        <end position="282"/>
    </location>
</feature>
<feature type="transmembrane region" description="Helical" evidence="1">
    <location>
        <begin position="176"/>
        <end position="196"/>
    </location>
</feature>
<feature type="transmembrane region" description="Helical" evidence="1">
    <location>
        <begin position="82"/>
        <end position="104"/>
    </location>
</feature>
<feature type="transmembrane region" description="Helical" evidence="1">
    <location>
        <begin position="229"/>
        <end position="253"/>
    </location>
</feature>
<feature type="transmembrane region" description="Helical" evidence="1">
    <location>
        <begin position="144"/>
        <end position="164"/>
    </location>
</feature>
<protein>
    <submittedName>
        <fullName evidence="3">Lpg1661 family Dot/Icm T4SS effector</fullName>
    </submittedName>
</protein>
<feature type="transmembrane region" description="Helical" evidence="1">
    <location>
        <begin position="12"/>
        <end position="29"/>
    </location>
</feature>
<keyword evidence="1" id="KW-1133">Transmembrane helix</keyword>
<dbReference type="EMBL" id="BAAAZC010000053">
    <property type="protein sequence ID" value="GAA3994307.1"/>
    <property type="molecule type" value="Genomic_DNA"/>
</dbReference>
<sequence>MNKLPKRLLSIDVLRAITMLLMIFVNDASGVKHIPAWIDHADGEVDAMGFADTIFPAFLFIVGLSLPFAIKNRLNKGESFSSILIYILTRSAALIIMGFFHVNLESYSNAAAIIPKALWAIIITTGFFLIWLDYPETMAKTKRYTLMGIGIALLIAMAIIYKGGEDGEIHGMRPSWWGILGIIGWAYLVCALVYLLVKGKISYLAGFLALFVAINIGKHTDVINFKIPLLGDASAVSLIMGGVMISEVYALLVAKGKTQLLWVIFGVTGVLMIALGLLIRPYAEGISKIHSTPAWIFICSGITIIVFELMIFLVDVKGKRNWFKAIWPAGTSTLTCYLMPYYQVFILMLFDVRYPKTLNNGTIGLARSMATAFILIALVGLMEKKRIRLKI</sequence>
<name>A0ABP7R922_9SPHI</name>
<dbReference type="PANTHER" id="PTHR31061:SF24">
    <property type="entry name" value="LD22376P"/>
    <property type="match status" value="1"/>
</dbReference>
<keyword evidence="1" id="KW-0472">Membrane</keyword>
<evidence type="ECO:0000313" key="4">
    <source>
        <dbReference type="Proteomes" id="UP001500742"/>
    </source>
</evidence>
<evidence type="ECO:0000259" key="2">
    <source>
        <dbReference type="Pfam" id="PF16401"/>
    </source>
</evidence>
<feature type="transmembrane region" description="Helical" evidence="1">
    <location>
        <begin position="294"/>
        <end position="314"/>
    </location>
</feature>
<dbReference type="Proteomes" id="UP001500742">
    <property type="component" value="Unassembled WGS sequence"/>
</dbReference>
<comment type="caution">
    <text evidence="3">The sequence shown here is derived from an EMBL/GenBank/DDBJ whole genome shotgun (WGS) entry which is preliminary data.</text>
</comment>
<feature type="domain" description="DUF5009" evidence="2">
    <location>
        <begin position="10"/>
        <end position="224"/>
    </location>
</feature>
<accession>A0ABP7R922</accession>
<feature type="transmembrane region" description="Helical" evidence="1">
    <location>
        <begin position="201"/>
        <end position="217"/>
    </location>
</feature>
<dbReference type="Pfam" id="PF16401">
    <property type="entry name" value="DUF5009"/>
    <property type="match status" value="1"/>
</dbReference>
<evidence type="ECO:0000313" key="3">
    <source>
        <dbReference type="EMBL" id="GAA3994307.1"/>
    </source>
</evidence>
<feature type="transmembrane region" description="Helical" evidence="1">
    <location>
        <begin position="49"/>
        <end position="70"/>
    </location>
</feature>
<organism evidence="3 4">
    <name type="scientific">Mucilaginibacter dorajii</name>
    <dbReference type="NCBI Taxonomy" id="692994"/>
    <lineage>
        <taxon>Bacteria</taxon>
        <taxon>Pseudomonadati</taxon>
        <taxon>Bacteroidota</taxon>
        <taxon>Sphingobacteriia</taxon>
        <taxon>Sphingobacteriales</taxon>
        <taxon>Sphingobacteriaceae</taxon>
        <taxon>Mucilaginibacter</taxon>
    </lineage>
</organism>
<keyword evidence="4" id="KW-1185">Reference proteome</keyword>
<dbReference type="InterPro" id="IPR032176">
    <property type="entry name" value="DUF5009"/>
</dbReference>
<gene>
    <name evidence="3" type="ORF">GCM10022210_55550</name>
</gene>
<dbReference type="PANTHER" id="PTHR31061">
    <property type="entry name" value="LD22376P"/>
    <property type="match status" value="1"/>
</dbReference>
<feature type="transmembrane region" description="Helical" evidence="1">
    <location>
        <begin position="362"/>
        <end position="382"/>
    </location>
</feature>
<dbReference type="RefSeq" id="WP_259096585.1">
    <property type="nucleotide sequence ID" value="NZ_BAAAZC010000053.1"/>
</dbReference>
<feature type="transmembrane region" description="Helical" evidence="1">
    <location>
        <begin position="326"/>
        <end position="350"/>
    </location>
</feature>
<keyword evidence="1" id="KW-0812">Transmembrane</keyword>
<feature type="transmembrane region" description="Helical" evidence="1">
    <location>
        <begin position="110"/>
        <end position="132"/>
    </location>
</feature>